<dbReference type="EMBL" id="BKCJ010006202">
    <property type="protein sequence ID" value="GEU70897.1"/>
    <property type="molecule type" value="Genomic_DNA"/>
</dbReference>
<feature type="region of interest" description="Disordered" evidence="2">
    <location>
        <begin position="65"/>
        <end position="102"/>
    </location>
</feature>
<sequence>MDLFNLNRASNPTKVKIGIRPRAAHEVSFLTVTARRVIEMEEPAAATESSGTPSTIERSPLYFANENPSQQSTGGDGTKDQGQDTVVPEVPTPKNVTTTGVAPETGLVEEIAAMGPRVTKKHRKKGNDEVDANAPPKVLRKDHADSRPTQSTAGGKSLASIGFEIRSTFPVPTLQETPADVSDLDPLSFAKSSSKGAVVAGDPESENTSFTSMVGSPESIYQSKWGVINGYRLDTPEACQDLMDHLVPPWFEQEAKLLNKSVAQVARRDQRIQARENEIKNLEALLEVEAGMKKAAEDKNAELVNELENLRAQFTDLQVSNDRLSQQVSTLQAQVTEEEKLKAAFEEFKKYEDDQVEKRCTEINARLDALSIDFDEELYPHMLTTIADVIMASLHLESDSGEDAPQWIRELRLSSSQLKIHVYPEVRDLKNPGLLRKRYCWRTPLRPTSDGVSVSVPTVAPQGLALLLADAATQTETSEDGASPRLLRSKSLPAMYNLDWS</sequence>
<keyword evidence="1" id="KW-0175">Coiled coil</keyword>
<gene>
    <name evidence="3" type="ORF">Tci_042875</name>
</gene>
<dbReference type="AlphaFoldDB" id="A0A6L2MCC4"/>
<name>A0A6L2MCC4_TANCI</name>
<proteinExistence type="predicted"/>
<feature type="region of interest" description="Disordered" evidence="2">
    <location>
        <begin position="194"/>
        <end position="213"/>
    </location>
</feature>
<feature type="region of interest" description="Disordered" evidence="2">
    <location>
        <begin position="114"/>
        <end position="158"/>
    </location>
</feature>
<comment type="caution">
    <text evidence="3">The sequence shown here is derived from an EMBL/GenBank/DDBJ whole genome shotgun (WGS) entry which is preliminary data.</text>
</comment>
<protein>
    <recommendedName>
        <fullName evidence="4">Transposase (Putative), gypsy type</fullName>
    </recommendedName>
</protein>
<reference evidence="3" key="1">
    <citation type="journal article" date="2019" name="Sci. Rep.">
        <title>Draft genome of Tanacetum cinerariifolium, the natural source of mosquito coil.</title>
        <authorList>
            <person name="Yamashiro T."/>
            <person name="Shiraishi A."/>
            <person name="Satake H."/>
            <person name="Nakayama K."/>
        </authorList>
    </citation>
    <scope>NUCLEOTIDE SEQUENCE</scope>
</reference>
<evidence type="ECO:0000256" key="1">
    <source>
        <dbReference type="SAM" id="Coils"/>
    </source>
</evidence>
<accession>A0A6L2MCC4</accession>
<evidence type="ECO:0008006" key="4">
    <source>
        <dbReference type="Google" id="ProtNLM"/>
    </source>
</evidence>
<feature type="coiled-coil region" evidence="1">
    <location>
        <begin position="265"/>
        <end position="341"/>
    </location>
</feature>
<evidence type="ECO:0000256" key="2">
    <source>
        <dbReference type="SAM" id="MobiDB-lite"/>
    </source>
</evidence>
<organism evidence="3">
    <name type="scientific">Tanacetum cinerariifolium</name>
    <name type="common">Dalmatian daisy</name>
    <name type="synonym">Chrysanthemum cinerariifolium</name>
    <dbReference type="NCBI Taxonomy" id="118510"/>
    <lineage>
        <taxon>Eukaryota</taxon>
        <taxon>Viridiplantae</taxon>
        <taxon>Streptophyta</taxon>
        <taxon>Embryophyta</taxon>
        <taxon>Tracheophyta</taxon>
        <taxon>Spermatophyta</taxon>
        <taxon>Magnoliopsida</taxon>
        <taxon>eudicotyledons</taxon>
        <taxon>Gunneridae</taxon>
        <taxon>Pentapetalae</taxon>
        <taxon>asterids</taxon>
        <taxon>campanulids</taxon>
        <taxon>Asterales</taxon>
        <taxon>Asteraceae</taxon>
        <taxon>Asteroideae</taxon>
        <taxon>Anthemideae</taxon>
        <taxon>Anthemidinae</taxon>
        <taxon>Tanacetum</taxon>
    </lineage>
</organism>
<evidence type="ECO:0000313" key="3">
    <source>
        <dbReference type="EMBL" id="GEU70897.1"/>
    </source>
</evidence>